<comment type="caution">
    <text evidence="1">The sequence shown here is derived from an EMBL/GenBank/DDBJ whole genome shotgun (WGS) entry which is preliminary data.</text>
</comment>
<protein>
    <submittedName>
        <fullName evidence="1">Uncharacterized protein</fullName>
    </submittedName>
</protein>
<accession>X1C8B8</accession>
<evidence type="ECO:0000313" key="1">
    <source>
        <dbReference type="EMBL" id="GAG80656.1"/>
    </source>
</evidence>
<reference evidence="1" key="1">
    <citation type="journal article" date="2014" name="Front. Microbiol.">
        <title>High frequency of phylogenetically diverse reductive dehalogenase-homologous genes in deep subseafloor sedimentary metagenomes.</title>
        <authorList>
            <person name="Kawai M."/>
            <person name="Futagami T."/>
            <person name="Toyoda A."/>
            <person name="Takaki Y."/>
            <person name="Nishi S."/>
            <person name="Hori S."/>
            <person name="Arai W."/>
            <person name="Tsubouchi T."/>
            <person name="Morono Y."/>
            <person name="Uchiyama I."/>
            <person name="Ito T."/>
            <person name="Fujiyama A."/>
            <person name="Inagaki F."/>
            <person name="Takami H."/>
        </authorList>
    </citation>
    <scope>NUCLEOTIDE SEQUENCE</scope>
    <source>
        <strain evidence="1">Expedition CK06-06</strain>
    </source>
</reference>
<organism evidence="1">
    <name type="scientific">marine sediment metagenome</name>
    <dbReference type="NCBI Taxonomy" id="412755"/>
    <lineage>
        <taxon>unclassified sequences</taxon>
        <taxon>metagenomes</taxon>
        <taxon>ecological metagenomes</taxon>
    </lineage>
</organism>
<gene>
    <name evidence="1" type="ORF">S01H4_25925</name>
</gene>
<dbReference type="EMBL" id="BART01012412">
    <property type="protein sequence ID" value="GAG80656.1"/>
    <property type="molecule type" value="Genomic_DNA"/>
</dbReference>
<name>X1C8B8_9ZZZZ</name>
<feature type="non-terminal residue" evidence="1">
    <location>
        <position position="94"/>
    </location>
</feature>
<proteinExistence type="predicted"/>
<dbReference type="AlphaFoldDB" id="X1C8B8"/>
<sequence length="94" mass="10562">MKHTNKFGKILFSVVFILLFLPFNAKCNATIGDSTFLADEGDIYTWKCTYCSPNWSTFLGVGSQVDVNINRIYQGSYMGVGQALIVDVTLNYYI</sequence>